<evidence type="ECO:0000256" key="2">
    <source>
        <dbReference type="SAM" id="Coils"/>
    </source>
</evidence>
<protein>
    <recommendedName>
        <fullName evidence="1">Protein SlyX homolog</fullName>
    </recommendedName>
</protein>
<proteinExistence type="inferred from homology"/>
<dbReference type="Pfam" id="PF04102">
    <property type="entry name" value="SlyX"/>
    <property type="match status" value="1"/>
</dbReference>
<dbReference type="InterPro" id="IPR007236">
    <property type="entry name" value="SlyX"/>
</dbReference>
<keyword evidence="2" id="KW-0175">Coiled coil</keyword>
<reference evidence="3" key="1">
    <citation type="submission" date="2022-07" db="EMBL/GenBank/DDBJ databases">
        <title>Alkalimarinus sp. nov., isolated from gut of a Alitta virens.</title>
        <authorList>
            <person name="Yang A.I."/>
            <person name="Shin N.-R."/>
        </authorList>
    </citation>
    <scope>NUCLEOTIDE SEQUENCE</scope>
    <source>
        <strain evidence="3">FA028</strain>
    </source>
</reference>
<dbReference type="EMBL" id="CP101527">
    <property type="protein sequence ID" value="UZW73403.1"/>
    <property type="molecule type" value="Genomic_DNA"/>
</dbReference>
<dbReference type="PANTHER" id="PTHR36508:SF1">
    <property type="entry name" value="PROTEIN SLYX"/>
    <property type="match status" value="1"/>
</dbReference>
<dbReference type="RefSeq" id="WP_251809544.1">
    <property type="nucleotide sequence ID" value="NZ_CP101527.1"/>
</dbReference>
<accession>A0A9E8KMG4</accession>
<evidence type="ECO:0000256" key="1">
    <source>
        <dbReference type="HAMAP-Rule" id="MF_00715"/>
    </source>
</evidence>
<organism evidence="3 4">
    <name type="scientific">Alkalimarinus sediminis</name>
    <dbReference type="NCBI Taxonomy" id="1632866"/>
    <lineage>
        <taxon>Bacteria</taxon>
        <taxon>Pseudomonadati</taxon>
        <taxon>Pseudomonadota</taxon>
        <taxon>Gammaproteobacteria</taxon>
        <taxon>Alteromonadales</taxon>
        <taxon>Alteromonadaceae</taxon>
        <taxon>Alkalimarinus</taxon>
    </lineage>
</organism>
<sequence length="68" mass="7847">MNTEDRLIELETKMAFQEDLLQDLNDVVARQEQQLEKLWQANRLLKSQLDTVHSAVGEASNEAPPPHY</sequence>
<keyword evidence="4" id="KW-1185">Reference proteome</keyword>
<name>A0A9E8KMG4_9ALTE</name>
<dbReference type="Proteomes" id="UP001164472">
    <property type="component" value="Chromosome"/>
</dbReference>
<evidence type="ECO:0000313" key="4">
    <source>
        <dbReference type="Proteomes" id="UP001164472"/>
    </source>
</evidence>
<dbReference type="Gene3D" id="1.20.5.300">
    <property type="match status" value="1"/>
</dbReference>
<feature type="coiled-coil region" evidence="2">
    <location>
        <begin position="7"/>
        <end position="34"/>
    </location>
</feature>
<gene>
    <name evidence="1" type="primary">slyX</name>
    <name evidence="3" type="ORF">NNL22_10105</name>
</gene>
<dbReference type="HAMAP" id="MF_00715">
    <property type="entry name" value="SlyX"/>
    <property type="match status" value="1"/>
</dbReference>
<evidence type="ECO:0000313" key="3">
    <source>
        <dbReference type="EMBL" id="UZW73403.1"/>
    </source>
</evidence>
<dbReference type="KEGG" id="asem:NNL22_10105"/>
<dbReference type="AlphaFoldDB" id="A0A9E8KMG4"/>
<dbReference type="PANTHER" id="PTHR36508">
    <property type="entry name" value="PROTEIN SLYX"/>
    <property type="match status" value="1"/>
</dbReference>
<comment type="similarity">
    <text evidence="1">Belongs to the SlyX family.</text>
</comment>